<feature type="domain" description="Quinate/shikimate 5-dehydrogenase/glutamyl-tRNA reductase" evidence="5">
    <location>
        <begin position="137"/>
        <end position="217"/>
    </location>
</feature>
<evidence type="ECO:0000256" key="2">
    <source>
        <dbReference type="ARBA" id="ARBA00012962"/>
    </source>
</evidence>
<protein>
    <recommendedName>
        <fullName evidence="2">shikimate dehydrogenase (NADP(+))</fullName>
        <ecNumber evidence="2">1.1.1.25</ecNumber>
    </recommendedName>
</protein>
<evidence type="ECO:0000256" key="1">
    <source>
        <dbReference type="ARBA" id="ARBA00004871"/>
    </source>
</evidence>
<dbReference type="PANTHER" id="PTHR21089:SF1">
    <property type="entry name" value="BIFUNCTIONAL 3-DEHYDROQUINATE DEHYDRATASE_SHIKIMATE DEHYDROGENASE, CHLOROPLASTIC"/>
    <property type="match status" value="1"/>
</dbReference>
<comment type="catalytic activity">
    <reaction evidence="4">
        <text>shikimate + NADP(+) = 3-dehydroshikimate + NADPH + H(+)</text>
        <dbReference type="Rhea" id="RHEA:17737"/>
        <dbReference type="ChEBI" id="CHEBI:15378"/>
        <dbReference type="ChEBI" id="CHEBI:16630"/>
        <dbReference type="ChEBI" id="CHEBI:36208"/>
        <dbReference type="ChEBI" id="CHEBI:57783"/>
        <dbReference type="ChEBI" id="CHEBI:58349"/>
        <dbReference type="EC" id="1.1.1.25"/>
    </reaction>
</comment>
<feature type="domain" description="SDH C-terminal" evidence="7">
    <location>
        <begin position="263"/>
        <end position="293"/>
    </location>
</feature>
<comment type="pathway">
    <text evidence="1">Metabolic intermediate biosynthesis; chorismate biosynthesis; chorismate from D-erythrose 4-phosphate and phosphoenolpyruvate: step 4/7.</text>
</comment>
<dbReference type="GO" id="GO:0009073">
    <property type="term" value="P:aromatic amino acid family biosynthetic process"/>
    <property type="evidence" value="ECO:0007669"/>
    <property type="project" value="UniProtKB-KW"/>
</dbReference>
<feature type="domain" description="Shikimate dehydrogenase substrate binding N-terminal" evidence="6">
    <location>
        <begin position="14"/>
        <end position="83"/>
    </location>
</feature>
<keyword evidence="3" id="KW-0028">Amino-acid biosynthesis</keyword>
<dbReference type="PANTHER" id="PTHR21089">
    <property type="entry name" value="SHIKIMATE DEHYDROGENASE"/>
    <property type="match status" value="1"/>
</dbReference>
<dbReference type="FunCoup" id="A0A7L4YKI1">
    <property type="interactions" value="39"/>
</dbReference>
<dbReference type="OrthoDB" id="9776868at2"/>
<dbReference type="Pfam" id="PF08501">
    <property type="entry name" value="Shikimate_dh_N"/>
    <property type="match status" value="1"/>
</dbReference>
<dbReference type="InterPro" id="IPR041121">
    <property type="entry name" value="SDH_C"/>
</dbReference>
<dbReference type="Pfam" id="PF18317">
    <property type="entry name" value="SDH_C"/>
    <property type="match status" value="1"/>
</dbReference>
<accession>A0A7L4YKI1</accession>
<reference evidence="8 9" key="1">
    <citation type="journal article" date="2018" name="Int. J. Syst. Evol. Microbiol.">
        <title>Epidermidibacterium keratini gen. nov., sp. nov., a member of the family Sporichthyaceae, isolated from keratin epidermis.</title>
        <authorList>
            <person name="Lee D.G."/>
            <person name="Trujillo M.E."/>
            <person name="Kang S."/>
            <person name="Nam J.J."/>
            <person name="Kim Y.J."/>
        </authorList>
    </citation>
    <scope>NUCLEOTIDE SEQUENCE [LARGE SCALE GENOMIC DNA]</scope>
    <source>
        <strain evidence="8 9">EPI-7</strain>
    </source>
</reference>
<gene>
    <name evidence="8" type="ORF">EK0264_01165</name>
</gene>
<dbReference type="GO" id="GO:0004764">
    <property type="term" value="F:shikimate 3-dehydrogenase (NADP+) activity"/>
    <property type="evidence" value="ECO:0007669"/>
    <property type="project" value="UniProtKB-EC"/>
</dbReference>
<dbReference type="SUPFAM" id="SSF51735">
    <property type="entry name" value="NAD(P)-binding Rossmann-fold domains"/>
    <property type="match status" value="1"/>
</dbReference>
<proteinExistence type="predicted"/>
<evidence type="ECO:0000256" key="4">
    <source>
        <dbReference type="ARBA" id="ARBA00049442"/>
    </source>
</evidence>
<dbReference type="InterPro" id="IPR006151">
    <property type="entry name" value="Shikm_DH/Glu-tRNA_Rdtase"/>
</dbReference>
<dbReference type="Gene3D" id="3.40.50.720">
    <property type="entry name" value="NAD(P)-binding Rossmann-like Domain"/>
    <property type="match status" value="1"/>
</dbReference>
<dbReference type="KEGG" id="eke:EK0264_01165"/>
<evidence type="ECO:0000313" key="9">
    <source>
        <dbReference type="Proteomes" id="UP000463857"/>
    </source>
</evidence>
<dbReference type="EMBL" id="CP047156">
    <property type="protein sequence ID" value="QHB99046.1"/>
    <property type="molecule type" value="Genomic_DNA"/>
</dbReference>
<dbReference type="GO" id="GO:0009423">
    <property type="term" value="P:chorismate biosynthetic process"/>
    <property type="evidence" value="ECO:0007669"/>
    <property type="project" value="UniProtKB-UniPathway"/>
</dbReference>
<organism evidence="8 9">
    <name type="scientific">Epidermidibacterium keratini</name>
    <dbReference type="NCBI Taxonomy" id="1891644"/>
    <lineage>
        <taxon>Bacteria</taxon>
        <taxon>Bacillati</taxon>
        <taxon>Actinomycetota</taxon>
        <taxon>Actinomycetes</taxon>
        <taxon>Sporichthyales</taxon>
        <taxon>Sporichthyaceae</taxon>
        <taxon>Epidermidibacterium</taxon>
    </lineage>
</organism>
<dbReference type="InterPro" id="IPR046346">
    <property type="entry name" value="Aminoacid_DH-like_N_sf"/>
</dbReference>
<dbReference type="GO" id="GO:0019632">
    <property type="term" value="P:shikimate metabolic process"/>
    <property type="evidence" value="ECO:0007669"/>
    <property type="project" value="TreeGrafter"/>
</dbReference>
<dbReference type="UniPathway" id="UPA00053">
    <property type="reaction ID" value="UER00087"/>
</dbReference>
<name>A0A7L4YKI1_9ACTN</name>
<dbReference type="EC" id="1.1.1.25" evidence="2"/>
<keyword evidence="3" id="KW-0057">Aromatic amino acid biosynthesis</keyword>
<dbReference type="Gene3D" id="3.40.50.10860">
    <property type="entry name" value="Leucine Dehydrogenase, chain A, domain 1"/>
    <property type="match status" value="1"/>
</dbReference>
<dbReference type="GO" id="GO:0050661">
    <property type="term" value="F:NADP binding"/>
    <property type="evidence" value="ECO:0007669"/>
    <property type="project" value="TreeGrafter"/>
</dbReference>
<evidence type="ECO:0000259" key="5">
    <source>
        <dbReference type="Pfam" id="PF01488"/>
    </source>
</evidence>
<dbReference type="InParanoid" id="A0A7L4YKI1"/>
<dbReference type="InterPro" id="IPR022893">
    <property type="entry name" value="Shikimate_DH_fam"/>
</dbReference>
<evidence type="ECO:0000256" key="3">
    <source>
        <dbReference type="ARBA" id="ARBA00023141"/>
    </source>
</evidence>
<keyword evidence="9" id="KW-1185">Reference proteome</keyword>
<dbReference type="InterPro" id="IPR013708">
    <property type="entry name" value="Shikimate_DH-bd_N"/>
</dbReference>
<dbReference type="AlphaFoldDB" id="A0A7L4YKI1"/>
<dbReference type="Proteomes" id="UP000463857">
    <property type="component" value="Chromosome"/>
</dbReference>
<dbReference type="CDD" id="cd01065">
    <property type="entry name" value="NAD_bind_Shikimate_DH"/>
    <property type="match status" value="1"/>
</dbReference>
<evidence type="ECO:0000259" key="7">
    <source>
        <dbReference type="Pfam" id="PF18317"/>
    </source>
</evidence>
<sequence length="293" mass="31398">MPAAPSGVRRACAVVGSPVDRSLSPALHAAAYADLGLDWVYTRREVTRGTLAHHLRRFATYGIDDLPCGGLSVTMPLKTEALRAGVPDGSVDGVSTHALAQWARSANTLIPWLEREHQLGWVAHNTDIDGIRRAFAEYDVTDARERRVCVIGSGDTASSAIVALTLMGASQIRLVARSRDRADTAFEVAERGDLELTYVPWERLASEVMAADLTVSTVPPGVVDGIAGTRFGPDQTVLDVAYTQGPTPLLDAVRRDGGTAVPGVLMLLHQAVVQVELMTGRTPDIEAMRAVLR</sequence>
<evidence type="ECO:0000259" key="6">
    <source>
        <dbReference type="Pfam" id="PF08501"/>
    </source>
</evidence>
<dbReference type="SUPFAM" id="SSF53223">
    <property type="entry name" value="Aminoacid dehydrogenase-like, N-terminal domain"/>
    <property type="match status" value="1"/>
</dbReference>
<dbReference type="Pfam" id="PF01488">
    <property type="entry name" value="Shikimate_DH"/>
    <property type="match status" value="1"/>
</dbReference>
<dbReference type="RefSeq" id="WP_159542136.1">
    <property type="nucleotide sequence ID" value="NZ_CP047156.1"/>
</dbReference>
<evidence type="ECO:0000313" key="8">
    <source>
        <dbReference type="EMBL" id="QHB99046.1"/>
    </source>
</evidence>
<dbReference type="InterPro" id="IPR036291">
    <property type="entry name" value="NAD(P)-bd_dom_sf"/>
</dbReference>
<dbReference type="GO" id="GO:0005829">
    <property type="term" value="C:cytosol"/>
    <property type="evidence" value="ECO:0007669"/>
    <property type="project" value="TreeGrafter"/>
</dbReference>